<keyword evidence="2" id="KW-1185">Reference proteome</keyword>
<dbReference type="SUPFAM" id="SSF51161">
    <property type="entry name" value="Trimeric LpxA-like enzymes"/>
    <property type="match status" value="1"/>
</dbReference>
<evidence type="ECO:0000313" key="1">
    <source>
        <dbReference type="EMBL" id="SEQ38252.1"/>
    </source>
</evidence>
<dbReference type="EMBL" id="FOGC01000002">
    <property type="protein sequence ID" value="SEQ38252.1"/>
    <property type="molecule type" value="Genomic_DNA"/>
</dbReference>
<dbReference type="GO" id="GO:0016740">
    <property type="term" value="F:transferase activity"/>
    <property type="evidence" value="ECO:0007669"/>
    <property type="project" value="UniProtKB-KW"/>
</dbReference>
<reference evidence="2" key="1">
    <citation type="submission" date="2016-10" db="EMBL/GenBank/DDBJ databases">
        <authorList>
            <person name="Varghese N."/>
            <person name="Submissions S."/>
        </authorList>
    </citation>
    <scope>NUCLEOTIDE SEQUENCE [LARGE SCALE GENOMIC DNA]</scope>
    <source>
        <strain evidence="2">8N4</strain>
    </source>
</reference>
<dbReference type="RefSeq" id="WP_143056384.1">
    <property type="nucleotide sequence ID" value="NZ_FOGC01000002.1"/>
</dbReference>
<gene>
    <name evidence="1" type="ORF">SAMN05216522_102349</name>
</gene>
<dbReference type="Pfam" id="PF14602">
    <property type="entry name" value="Hexapep_2"/>
    <property type="match status" value="1"/>
</dbReference>
<protein>
    <submittedName>
        <fullName evidence="1">Putative colanic acid biosynthesis acetyltransferase WcaB</fullName>
    </submittedName>
</protein>
<proteinExistence type="predicted"/>
<dbReference type="InterPro" id="IPR001451">
    <property type="entry name" value="Hexapep"/>
</dbReference>
<sequence length="177" mass="19886">MSDKRKHLSLVEIIFEIRINKGLKAKIVIMLFRLSNYYTSKNLILKTLGLIFVMLNKMINELLFSVELPYKTKIKKGLIIWHPHCIVINAGCEIGYNFVIRQGCTLGANKKGRPNKFIIGDGVTMGVNSSVLSDDIEVGDNVIIGAGVILFKSIEKDHYVINKNQLLINSLPRKQSG</sequence>
<name>A0A1H9FJZ9_9GAMM</name>
<dbReference type="Proteomes" id="UP000242515">
    <property type="component" value="Unassembled WGS sequence"/>
</dbReference>
<dbReference type="PANTHER" id="PTHR42811">
    <property type="entry name" value="SERINE ACETYLTRANSFERASE"/>
    <property type="match status" value="1"/>
</dbReference>
<dbReference type="AlphaFoldDB" id="A0A1H9FJZ9"/>
<keyword evidence="1" id="KW-0808">Transferase</keyword>
<dbReference type="STRING" id="988801.SAMN05216522_102349"/>
<dbReference type="InterPro" id="IPR011004">
    <property type="entry name" value="Trimer_LpxA-like_sf"/>
</dbReference>
<evidence type="ECO:0000313" key="2">
    <source>
        <dbReference type="Proteomes" id="UP000242515"/>
    </source>
</evidence>
<dbReference type="OrthoDB" id="7058950at2"/>
<organism evidence="1 2">
    <name type="scientific">Rosenbergiella nectarea</name>
    <dbReference type="NCBI Taxonomy" id="988801"/>
    <lineage>
        <taxon>Bacteria</taxon>
        <taxon>Pseudomonadati</taxon>
        <taxon>Pseudomonadota</taxon>
        <taxon>Gammaproteobacteria</taxon>
        <taxon>Enterobacterales</taxon>
        <taxon>Erwiniaceae</taxon>
        <taxon>Rosenbergiella</taxon>
    </lineage>
</organism>
<dbReference type="Gene3D" id="2.160.10.10">
    <property type="entry name" value="Hexapeptide repeat proteins"/>
    <property type="match status" value="1"/>
</dbReference>
<accession>A0A1H9FJZ9</accession>